<evidence type="ECO:0000313" key="2">
    <source>
        <dbReference type="Proteomes" id="UP000821845"/>
    </source>
</evidence>
<protein>
    <submittedName>
        <fullName evidence="1">Uncharacterized protein</fullName>
    </submittedName>
</protein>
<organism evidence="1 2">
    <name type="scientific">Hyalomma asiaticum</name>
    <name type="common">Tick</name>
    <dbReference type="NCBI Taxonomy" id="266040"/>
    <lineage>
        <taxon>Eukaryota</taxon>
        <taxon>Metazoa</taxon>
        <taxon>Ecdysozoa</taxon>
        <taxon>Arthropoda</taxon>
        <taxon>Chelicerata</taxon>
        <taxon>Arachnida</taxon>
        <taxon>Acari</taxon>
        <taxon>Parasitiformes</taxon>
        <taxon>Ixodida</taxon>
        <taxon>Ixodoidea</taxon>
        <taxon>Ixodidae</taxon>
        <taxon>Hyalomminae</taxon>
        <taxon>Hyalomma</taxon>
    </lineage>
</organism>
<accession>A0ACB7S5Y3</accession>
<dbReference type="Proteomes" id="UP000821845">
    <property type="component" value="Chromosome 5"/>
</dbReference>
<reference evidence="1" key="1">
    <citation type="submission" date="2020-05" db="EMBL/GenBank/DDBJ databases">
        <title>Large-scale comparative analyses of tick genomes elucidate their genetic diversity and vector capacities.</title>
        <authorList>
            <person name="Jia N."/>
            <person name="Wang J."/>
            <person name="Shi W."/>
            <person name="Du L."/>
            <person name="Sun Y."/>
            <person name="Zhan W."/>
            <person name="Jiang J."/>
            <person name="Wang Q."/>
            <person name="Zhang B."/>
            <person name="Ji P."/>
            <person name="Sakyi L.B."/>
            <person name="Cui X."/>
            <person name="Yuan T."/>
            <person name="Jiang B."/>
            <person name="Yang W."/>
            <person name="Lam T.T.-Y."/>
            <person name="Chang Q."/>
            <person name="Ding S."/>
            <person name="Wang X."/>
            <person name="Zhu J."/>
            <person name="Ruan X."/>
            <person name="Zhao L."/>
            <person name="Wei J."/>
            <person name="Que T."/>
            <person name="Du C."/>
            <person name="Cheng J."/>
            <person name="Dai P."/>
            <person name="Han X."/>
            <person name="Huang E."/>
            <person name="Gao Y."/>
            <person name="Liu J."/>
            <person name="Shao H."/>
            <person name="Ye R."/>
            <person name="Li L."/>
            <person name="Wei W."/>
            <person name="Wang X."/>
            <person name="Wang C."/>
            <person name="Yang T."/>
            <person name="Huo Q."/>
            <person name="Li W."/>
            <person name="Guo W."/>
            <person name="Chen H."/>
            <person name="Zhou L."/>
            <person name="Ni X."/>
            <person name="Tian J."/>
            <person name="Zhou Y."/>
            <person name="Sheng Y."/>
            <person name="Liu T."/>
            <person name="Pan Y."/>
            <person name="Xia L."/>
            <person name="Li J."/>
            <person name="Zhao F."/>
            <person name="Cao W."/>
        </authorList>
    </citation>
    <scope>NUCLEOTIDE SEQUENCE</scope>
    <source>
        <strain evidence="1">Hyas-2018</strain>
    </source>
</reference>
<keyword evidence="2" id="KW-1185">Reference proteome</keyword>
<evidence type="ECO:0000313" key="1">
    <source>
        <dbReference type="EMBL" id="KAH6930283.1"/>
    </source>
</evidence>
<comment type="caution">
    <text evidence="1">The sequence shown here is derived from an EMBL/GenBank/DDBJ whole genome shotgun (WGS) entry which is preliminary data.</text>
</comment>
<sequence>MPDDSENRQVRSEEKRDIFCSETRNLGNFFPLIIEVMMRLVTAAMVIGIAMTVADPIVVTENGNIRGKTVTVFNGTTAVNAYLGIPYATPPVGERRFEQSVPPVPWKPHVLEATNKSAACIQFPPSNPIPSWVENESELSEDCLYLNVWTRHGTENATDDLRDVMVWIHGGGYNAGSASMDLYDGAILAAAGDVVVVSINYRLGIFGFVTLPSDRMPVLGNQGLLDQVLALRWVQDNIAKFGGDPARVTLFGESAGGWSIAYHAISPVARPLFHRAIVQSGGIIVPKLADSMFSAERKALNLAESVGCFFETTDNSTVACLRNISAQHLAIMEAFMCSEYPICFTATYGVEYLPNDPLVAVDVGVGKDFLLGNVENEGAVFASLWFWMQFPFHNAINVTKGDMLYFFLKSFSFMPEDVAIAAYDFYVGALRERDYQKLRSELGQAIGDAFLRCPEVFFGERVSQHKSHVYYYNMAYKSETATHLDPWLGLTHFEDVQYVFGLPLRDSPPRNYSSADAEFSRDIMDIWVAFSKTG</sequence>
<name>A0ACB7S5Y3_HYAAI</name>
<dbReference type="EMBL" id="CM023485">
    <property type="protein sequence ID" value="KAH6930283.1"/>
    <property type="molecule type" value="Genomic_DNA"/>
</dbReference>
<gene>
    <name evidence="1" type="ORF">HPB50_012295</name>
</gene>
<proteinExistence type="predicted"/>